<comment type="caution">
    <text evidence="2">The sequence shown here is derived from an EMBL/GenBank/DDBJ whole genome shotgun (WGS) entry which is preliminary data.</text>
</comment>
<evidence type="ECO:0000313" key="3">
    <source>
        <dbReference type="Proteomes" id="UP001500212"/>
    </source>
</evidence>
<dbReference type="InterPro" id="IPR006311">
    <property type="entry name" value="TAT_signal"/>
</dbReference>
<sequence length="106" mass="10455">MKQPFSGRRLGAATALTAVTLAGGGLALAPAASAAVTATAPAKPATSGQCEYVLVTSGYPITTARAQACENGASGSWISFDLCWAGLEGTNVSDYVVTLACNAAGD</sequence>
<evidence type="ECO:0000256" key="1">
    <source>
        <dbReference type="SAM" id="SignalP"/>
    </source>
</evidence>
<dbReference type="PROSITE" id="PS51318">
    <property type="entry name" value="TAT"/>
    <property type="match status" value="1"/>
</dbReference>
<feature type="signal peptide" evidence="1">
    <location>
        <begin position="1"/>
        <end position="34"/>
    </location>
</feature>
<accession>A0ABP8TCA8</accession>
<dbReference type="RefSeq" id="WP_345346105.1">
    <property type="nucleotide sequence ID" value="NZ_BAABHJ010000001.1"/>
</dbReference>
<proteinExistence type="predicted"/>
<reference evidence="3" key="1">
    <citation type="journal article" date="2019" name="Int. J. Syst. Evol. Microbiol.">
        <title>The Global Catalogue of Microorganisms (GCM) 10K type strain sequencing project: providing services to taxonomists for standard genome sequencing and annotation.</title>
        <authorList>
            <consortium name="The Broad Institute Genomics Platform"/>
            <consortium name="The Broad Institute Genome Sequencing Center for Infectious Disease"/>
            <person name="Wu L."/>
            <person name="Ma J."/>
        </authorList>
    </citation>
    <scope>NUCLEOTIDE SEQUENCE [LARGE SCALE GENOMIC DNA]</scope>
    <source>
        <strain evidence="3">JCM 17938</strain>
    </source>
</reference>
<dbReference type="EMBL" id="BAABHJ010000001">
    <property type="protein sequence ID" value="GAA4600529.1"/>
    <property type="molecule type" value="Genomic_DNA"/>
</dbReference>
<name>A0ABP8TCA8_9ACTN</name>
<keyword evidence="3" id="KW-1185">Reference proteome</keyword>
<organism evidence="2 3">
    <name type="scientific">Actinoallomurus liliacearum</name>
    <dbReference type="NCBI Taxonomy" id="1080073"/>
    <lineage>
        <taxon>Bacteria</taxon>
        <taxon>Bacillati</taxon>
        <taxon>Actinomycetota</taxon>
        <taxon>Actinomycetes</taxon>
        <taxon>Streptosporangiales</taxon>
        <taxon>Thermomonosporaceae</taxon>
        <taxon>Actinoallomurus</taxon>
    </lineage>
</organism>
<dbReference type="Proteomes" id="UP001500212">
    <property type="component" value="Unassembled WGS sequence"/>
</dbReference>
<feature type="chain" id="PRO_5046298414" evidence="1">
    <location>
        <begin position="35"/>
        <end position="106"/>
    </location>
</feature>
<keyword evidence="1" id="KW-0732">Signal</keyword>
<protein>
    <submittedName>
        <fullName evidence="2">Uncharacterized protein</fullName>
    </submittedName>
</protein>
<evidence type="ECO:0000313" key="2">
    <source>
        <dbReference type="EMBL" id="GAA4600529.1"/>
    </source>
</evidence>
<gene>
    <name evidence="2" type="ORF">GCM10023195_00110</name>
</gene>